<sequence length="306" mass="35023">MNVDLRAMEAQAEELRAQMRDVLTRKLGKPRRVDKTLDDLLRQMARRHKFSTTLGTIPQPLKSVDDMAGTYDAEVYLRDVALREEIKLLRLKPLSPRPPLPPAEPPWTQRDDIYLAKSRYEVVDMLVKKWLLKYGGDPSQYKKQTRAFDALAALADRLIREHMETLEGTGSHEVMQQLEGALKAVAGTKEPLNARLGPALAALFHTAQTADLESVETMASLVKSLVDDDHPLTAESLERIDIFDVIEDIREIEICGIFQGFIASREYRTQRAQHRPERQAFCEHQPQHQELLQGRHGRARQDQEHH</sequence>
<evidence type="ECO:0000313" key="2">
    <source>
        <dbReference type="Proteomes" id="UP001064048"/>
    </source>
</evidence>
<accession>A0ACC0JDS4</accession>
<gene>
    <name evidence="1" type="ORF">MSG28_006127</name>
</gene>
<name>A0ACC0JDS4_CHOFU</name>
<dbReference type="EMBL" id="CM046110">
    <property type="protein sequence ID" value="KAI8422233.1"/>
    <property type="molecule type" value="Genomic_DNA"/>
</dbReference>
<evidence type="ECO:0000313" key="1">
    <source>
        <dbReference type="EMBL" id="KAI8422233.1"/>
    </source>
</evidence>
<dbReference type="Proteomes" id="UP001064048">
    <property type="component" value="Chromosome 10"/>
</dbReference>
<organism evidence="1 2">
    <name type="scientific">Choristoneura fumiferana</name>
    <name type="common">Spruce budworm moth</name>
    <name type="synonym">Archips fumiferana</name>
    <dbReference type="NCBI Taxonomy" id="7141"/>
    <lineage>
        <taxon>Eukaryota</taxon>
        <taxon>Metazoa</taxon>
        <taxon>Ecdysozoa</taxon>
        <taxon>Arthropoda</taxon>
        <taxon>Hexapoda</taxon>
        <taxon>Insecta</taxon>
        <taxon>Pterygota</taxon>
        <taxon>Neoptera</taxon>
        <taxon>Endopterygota</taxon>
        <taxon>Lepidoptera</taxon>
        <taxon>Glossata</taxon>
        <taxon>Ditrysia</taxon>
        <taxon>Tortricoidea</taxon>
        <taxon>Tortricidae</taxon>
        <taxon>Tortricinae</taxon>
        <taxon>Choristoneura</taxon>
    </lineage>
</organism>
<keyword evidence="2" id="KW-1185">Reference proteome</keyword>
<comment type="caution">
    <text evidence="1">The sequence shown here is derived from an EMBL/GenBank/DDBJ whole genome shotgun (WGS) entry which is preliminary data.</text>
</comment>
<reference evidence="1 2" key="1">
    <citation type="journal article" date="2022" name="Genome Biol. Evol.">
        <title>The Spruce Budworm Genome: Reconstructing the Evolutionary History of Antifreeze Proteins.</title>
        <authorList>
            <person name="Beliveau C."/>
            <person name="Gagne P."/>
            <person name="Picq S."/>
            <person name="Vernygora O."/>
            <person name="Keeling C.I."/>
            <person name="Pinkney K."/>
            <person name="Doucet D."/>
            <person name="Wen F."/>
            <person name="Johnston J.S."/>
            <person name="Maaroufi H."/>
            <person name="Boyle B."/>
            <person name="Laroche J."/>
            <person name="Dewar K."/>
            <person name="Juretic N."/>
            <person name="Blackburn G."/>
            <person name="Nisole A."/>
            <person name="Brunet B."/>
            <person name="Brandao M."/>
            <person name="Lumley L."/>
            <person name="Duan J."/>
            <person name="Quan G."/>
            <person name="Lucarotti C.J."/>
            <person name="Roe A.D."/>
            <person name="Sperling F.A.H."/>
            <person name="Levesque R.C."/>
            <person name="Cusson M."/>
        </authorList>
    </citation>
    <scope>NUCLEOTIDE SEQUENCE [LARGE SCALE GENOMIC DNA]</scope>
    <source>
        <strain evidence="1">Glfc:IPQL:Cfum</strain>
    </source>
</reference>
<protein>
    <submittedName>
        <fullName evidence="1">Uncharacterized protein</fullName>
    </submittedName>
</protein>
<proteinExistence type="predicted"/>